<proteinExistence type="predicted"/>
<accession>A0AAD1XZJ4</accession>
<reference evidence="1" key="1">
    <citation type="submission" date="2023-07" db="EMBL/GenBank/DDBJ databases">
        <authorList>
            <consortium name="AG Swart"/>
            <person name="Singh M."/>
            <person name="Singh A."/>
            <person name="Seah K."/>
            <person name="Emmerich C."/>
        </authorList>
    </citation>
    <scope>NUCLEOTIDE SEQUENCE</scope>
    <source>
        <strain evidence="1">DP1</strain>
    </source>
</reference>
<dbReference type="Proteomes" id="UP001295684">
    <property type="component" value="Unassembled WGS sequence"/>
</dbReference>
<protein>
    <submittedName>
        <fullName evidence="1">Uncharacterized protein</fullName>
    </submittedName>
</protein>
<gene>
    <name evidence="1" type="ORF">ECRASSUSDP1_LOCUS23350</name>
</gene>
<organism evidence="1 2">
    <name type="scientific">Euplotes crassus</name>
    <dbReference type="NCBI Taxonomy" id="5936"/>
    <lineage>
        <taxon>Eukaryota</taxon>
        <taxon>Sar</taxon>
        <taxon>Alveolata</taxon>
        <taxon>Ciliophora</taxon>
        <taxon>Intramacronucleata</taxon>
        <taxon>Spirotrichea</taxon>
        <taxon>Hypotrichia</taxon>
        <taxon>Euplotida</taxon>
        <taxon>Euplotidae</taxon>
        <taxon>Moneuplotes</taxon>
    </lineage>
</organism>
<keyword evidence="2" id="KW-1185">Reference proteome</keyword>
<evidence type="ECO:0000313" key="2">
    <source>
        <dbReference type="Proteomes" id="UP001295684"/>
    </source>
</evidence>
<sequence>MSKFLNSFVMSQVSFWVKLQEIIKSEDSFFLHISDFLEQRLVFCLAPSSENYLICLLLGKSLSLVFQENFISCICVVFVLEFSEPGVSSFLSSGKELFNIEKSGSPTSCASSSNCWAGIPNKVLSTASWPTSRTFGELACSFCRVSTFSGTSTEQYLAIKSLEELGFIMS</sequence>
<dbReference type="AlphaFoldDB" id="A0AAD1XZJ4"/>
<evidence type="ECO:0000313" key="1">
    <source>
        <dbReference type="EMBL" id="CAI2381884.1"/>
    </source>
</evidence>
<dbReference type="EMBL" id="CAMPGE010024014">
    <property type="protein sequence ID" value="CAI2381884.1"/>
    <property type="molecule type" value="Genomic_DNA"/>
</dbReference>
<comment type="caution">
    <text evidence="1">The sequence shown here is derived from an EMBL/GenBank/DDBJ whole genome shotgun (WGS) entry which is preliminary data.</text>
</comment>
<name>A0AAD1XZJ4_EUPCR</name>